<dbReference type="NCBIfam" id="TIGR01720">
    <property type="entry name" value="NRPS-para261"/>
    <property type="match status" value="1"/>
</dbReference>
<dbReference type="Gene3D" id="3.40.50.12780">
    <property type="entry name" value="N-terminal domain of ligase-like"/>
    <property type="match status" value="1"/>
</dbReference>
<dbReference type="CDD" id="cd19531">
    <property type="entry name" value="LCL_NRPS-like"/>
    <property type="match status" value="1"/>
</dbReference>
<comment type="caution">
    <text evidence="9">The sequence shown here is derived from an EMBL/GenBank/DDBJ whole genome shotgun (WGS) entry which is preliminary data.</text>
</comment>
<dbReference type="CDD" id="cd05930">
    <property type="entry name" value="A_NRPS"/>
    <property type="match status" value="1"/>
</dbReference>
<name>A0A7W1WUX9_9BACL</name>
<dbReference type="GO" id="GO:0017000">
    <property type="term" value="P:antibiotic biosynthetic process"/>
    <property type="evidence" value="ECO:0007669"/>
    <property type="project" value="UniProtKB-KW"/>
</dbReference>
<accession>A0A7W1WUX9</accession>
<keyword evidence="10" id="KW-1185">Reference proteome</keyword>
<dbReference type="InterPro" id="IPR006162">
    <property type="entry name" value="Ppantetheine_attach_site"/>
</dbReference>
<protein>
    <submittedName>
        <fullName evidence="9">Amino acid adenylation domain-containing protein</fullName>
    </submittedName>
</protein>
<proteinExistence type="inferred from homology"/>
<organism evidence="9 10">
    <name type="scientific">Paenactinomyces guangxiensis</name>
    <dbReference type="NCBI Taxonomy" id="1490290"/>
    <lineage>
        <taxon>Bacteria</taxon>
        <taxon>Bacillati</taxon>
        <taxon>Bacillota</taxon>
        <taxon>Bacilli</taxon>
        <taxon>Bacillales</taxon>
        <taxon>Thermoactinomycetaceae</taxon>
        <taxon>Paenactinomyces</taxon>
    </lineage>
</organism>
<dbReference type="SMART" id="SM00823">
    <property type="entry name" value="PKS_PP"/>
    <property type="match status" value="2"/>
</dbReference>
<dbReference type="PANTHER" id="PTHR45527">
    <property type="entry name" value="NONRIBOSOMAL PEPTIDE SYNTHETASE"/>
    <property type="match status" value="1"/>
</dbReference>
<evidence type="ECO:0000256" key="5">
    <source>
        <dbReference type="ARBA" id="ARBA00022598"/>
    </source>
</evidence>
<dbReference type="SUPFAM" id="SSF52777">
    <property type="entry name" value="CoA-dependent acyltransferases"/>
    <property type="match status" value="4"/>
</dbReference>
<dbReference type="InterPro" id="IPR042099">
    <property type="entry name" value="ANL_N_sf"/>
</dbReference>
<dbReference type="PROSITE" id="PS50075">
    <property type="entry name" value="CARRIER"/>
    <property type="match status" value="2"/>
</dbReference>
<sequence>EITAEEIRSNTSNIGRPLPTVSMYVLDGDQQLQPVGIPGELYIGGEGVSRGYLNRPDLTEERFVPNPFVPGERMYRTGDLVRRLPNGELEYLGRMDDQVKIRGYRIELGEIETRLLEHPSVREAVVTARPDQEGSPSLYAYMVLDGLWNVSEMRKHLMKTLPDYMIPSYLVELETLPLTTNGKVDKKALPEPSGYVQTGVRYMAPTNQTEEILVRIWEDVLGVERVGIHDNFFELGGHSLKAMMLLARIHKALKVEVPLQEVFSRPTVEEMASYIKEADTCSYTAIEPVQQRDVYPVSSVQKRLYVIQEFENVGSGYNIPLILEVNGPLHINRLQNAFESLVQRHEALRTSFHFIDGELVQKIHPRVTFNMRQMDSQDGEEVNSLIKSLIQPFDLSEAPLFRSWLIRLGNKRHVLMIDMHHIISDGMSINILLRELVSLYQGKDLSPLRIQYKDYAVWQKGYLQTERLKEQEKYWLSQFSGELPVLELPTDEPRPVVQKFDGDVFTFTLNEELTQKLKQLATEQRATLYMTLLAAYNILLMKYTGQEDVIIGSPIAGRPHTDLERLVGMFVNTLAIRNFPKRNQTFAEFLASVKEQVLGAYQHADYPLEDLVEKLDVRRDLSRNPLFDTLFVMQNMDLSELKIPGLTFKAFDQEWKTAKFDLTWGVTEGKALQIAVEYSTSLFNRMTVQKMAGHFTHILEQIINQPAIRLSEIELVTETEKQQLLVEFNDTEANYPRGKNIHQLFEGQVRKTPDHMAVVFGEERLTYRELNERANQLARALREKGIRRNEFVGLLVERSVEMIVGILGILKAGGAYVPIDPAYPSDRIRYMLEDSGARWLLVQQQVKVPSGYTGEILAIDNRELYRGEGSDVETVNTPHDLIYMIYTSGSTGKPKGVMVEHRNVVRLLFNDQSRFDFGEHDVWGMFHSFCFDVSVWEMFGALLNGGKLVVIPAMTARDPGQMLDLLRREQVTVLCQTPSAFYPLSHEEMSRADHGLQIRILIFAGEALAPVQLQAWKEKYPETRLVNMYGPTETTVYVTYKEITAEEIRSNTSNIGRPLPTVSMYVLDGDQQLQPVGIPGELYIGGEGVTRGYLNRPDLTEERFVPNPFVPGERMYRTGDLVRRLPNGELEYLGRMDDQVKIRGYRIELGEIETRLLEHPSVREAVVTVRTDEQGSPALCAYLVTDGDWNISGLRQHLGQTLPDYMIPSYFVELETLPLTTNGKVDKKALPEPLGRVETGVEYAAPSDPTEKLLAGIWQEVLSIERVGIHDNFFEIGGDSIKAIQIAARLHKQNRKLEMKDLFQHPTIFDLAPCVQLIQTAVEQSFIEGKVPLTPIQQWFFEQELAHPHHWNQAVMLYSKEGWEKKYLEQVFHKLVEHHDALRMVYSSGRGPVVQTSRAPEGKLFTLEVLDLSGEIDVRARVEREANRLQQSLNLSRGPLIQPGLFKTSEGDHLLIIIHHLVVDGISWRILLEDLATGYRQAIQHREISLPPKTSSYQMWSQRLREYANSEKLLKELPYWKKVEETIVPALPKDRRETGKNLLKDTETITMSLTAEETKWLLTDVHRAYHTDVNDLLLTALGLTIKEWTGEEKVAVNLEGHGREEIVQGVDITRTVGWFTSSYPIVFDLNTDDLFYTIKLVKETLRQVPDKGVGYGILKYLTPPDKKESISFQLQPEISFNYLGQFDQDLQQAEGLSLSSMPAGERISSKNTSIYALDINGAVANETLQMEFTYNRRVYQRKTIEGLINRYKYYLSQCIRHCMEQNEEGWTPSDFTAKRLTFEDLDHVLEVLENSRDY</sequence>
<evidence type="ECO:0000256" key="7">
    <source>
        <dbReference type="ARBA" id="ARBA00023194"/>
    </source>
</evidence>
<comment type="cofactor">
    <cofactor evidence="1">
        <name>pantetheine 4'-phosphate</name>
        <dbReference type="ChEBI" id="CHEBI:47942"/>
    </cofactor>
</comment>
<evidence type="ECO:0000256" key="6">
    <source>
        <dbReference type="ARBA" id="ARBA00022737"/>
    </source>
</evidence>
<dbReference type="Gene3D" id="3.40.50.980">
    <property type="match status" value="2"/>
</dbReference>
<feature type="domain" description="Carrier" evidence="8">
    <location>
        <begin position="204"/>
        <end position="279"/>
    </location>
</feature>
<dbReference type="Pfam" id="PF00501">
    <property type="entry name" value="AMP-binding"/>
    <property type="match status" value="2"/>
</dbReference>
<dbReference type="FunFam" id="3.40.50.980:FF:000002">
    <property type="entry name" value="Enterobactin synthetase component F"/>
    <property type="match status" value="1"/>
</dbReference>
<dbReference type="GO" id="GO:0016874">
    <property type="term" value="F:ligase activity"/>
    <property type="evidence" value="ECO:0007669"/>
    <property type="project" value="UniProtKB-KW"/>
</dbReference>
<dbReference type="Pfam" id="PF00668">
    <property type="entry name" value="Condensation"/>
    <property type="match status" value="2"/>
</dbReference>
<keyword evidence="6" id="KW-0677">Repeat</keyword>
<dbReference type="FunFam" id="1.10.1200.10:FF:000005">
    <property type="entry name" value="Nonribosomal peptide synthetase 1"/>
    <property type="match status" value="2"/>
</dbReference>
<dbReference type="InterPro" id="IPR029058">
    <property type="entry name" value="AB_hydrolase_fold"/>
</dbReference>
<dbReference type="GO" id="GO:0043041">
    <property type="term" value="P:amino acid activation for nonribosomal peptide biosynthetic process"/>
    <property type="evidence" value="ECO:0007669"/>
    <property type="project" value="TreeGrafter"/>
</dbReference>
<dbReference type="GO" id="GO:0031177">
    <property type="term" value="F:phosphopantetheine binding"/>
    <property type="evidence" value="ECO:0007669"/>
    <property type="project" value="InterPro"/>
</dbReference>
<dbReference type="InterPro" id="IPR025110">
    <property type="entry name" value="AMP-bd_C"/>
</dbReference>
<keyword evidence="4" id="KW-0597">Phosphoprotein</keyword>
<dbReference type="InterPro" id="IPR000873">
    <property type="entry name" value="AMP-dep_synth/lig_dom"/>
</dbReference>
<dbReference type="FunFam" id="3.30.300.30:FF:000010">
    <property type="entry name" value="Enterobactin synthetase component F"/>
    <property type="match status" value="2"/>
</dbReference>
<dbReference type="InterPro" id="IPR023213">
    <property type="entry name" value="CAT-like_dom_sf"/>
</dbReference>
<dbReference type="Gene3D" id="3.30.300.30">
    <property type="match status" value="2"/>
</dbReference>
<dbReference type="GO" id="GO:0005829">
    <property type="term" value="C:cytosol"/>
    <property type="evidence" value="ECO:0007669"/>
    <property type="project" value="TreeGrafter"/>
</dbReference>
<evidence type="ECO:0000256" key="3">
    <source>
        <dbReference type="ARBA" id="ARBA00022450"/>
    </source>
</evidence>
<gene>
    <name evidence="9" type="ORF">H1191_19940</name>
</gene>
<dbReference type="InterPro" id="IPR001242">
    <property type="entry name" value="Condensation_dom"/>
</dbReference>
<dbReference type="PANTHER" id="PTHR45527:SF14">
    <property type="entry name" value="PLIPASTATIN SYNTHASE SUBUNIT B"/>
    <property type="match status" value="1"/>
</dbReference>
<dbReference type="Pfam" id="PF00550">
    <property type="entry name" value="PP-binding"/>
    <property type="match status" value="2"/>
</dbReference>
<dbReference type="PROSITE" id="PS00455">
    <property type="entry name" value="AMP_BINDING"/>
    <property type="match status" value="1"/>
</dbReference>
<dbReference type="FunFam" id="3.40.50.980:FF:000001">
    <property type="entry name" value="Non-ribosomal peptide synthetase"/>
    <property type="match status" value="1"/>
</dbReference>
<evidence type="ECO:0000259" key="8">
    <source>
        <dbReference type="PROSITE" id="PS50075"/>
    </source>
</evidence>
<dbReference type="Gene3D" id="3.30.559.30">
    <property type="entry name" value="Nonribosomal peptide synthetase, condensation domain"/>
    <property type="match status" value="2"/>
</dbReference>
<evidence type="ECO:0000256" key="2">
    <source>
        <dbReference type="ARBA" id="ARBA00006432"/>
    </source>
</evidence>
<reference evidence="9 10" key="1">
    <citation type="submission" date="2020-07" db="EMBL/GenBank/DDBJ databases">
        <authorList>
            <person name="Feng H."/>
        </authorList>
    </citation>
    <scope>NUCLEOTIDE SEQUENCE [LARGE SCALE GENOMIC DNA]</scope>
    <source>
        <strain evidence="10">s-10</strain>
    </source>
</reference>
<dbReference type="Gene3D" id="3.40.50.1820">
    <property type="entry name" value="alpha/beta hydrolase"/>
    <property type="match status" value="1"/>
</dbReference>
<dbReference type="Gene3D" id="3.30.559.10">
    <property type="entry name" value="Chloramphenicol acetyltransferase-like domain"/>
    <property type="match status" value="2"/>
</dbReference>
<dbReference type="InterPro" id="IPR036736">
    <property type="entry name" value="ACP-like_sf"/>
</dbReference>
<comment type="similarity">
    <text evidence="2">Belongs to the ATP-dependent AMP-binding enzyme family.</text>
</comment>
<keyword evidence="5" id="KW-0436">Ligase</keyword>
<dbReference type="InterPro" id="IPR020845">
    <property type="entry name" value="AMP-binding_CS"/>
</dbReference>
<evidence type="ECO:0000256" key="1">
    <source>
        <dbReference type="ARBA" id="ARBA00001957"/>
    </source>
</evidence>
<dbReference type="GO" id="GO:0008610">
    <property type="term" value="P:lipid biosynthetic process"/>
    <property type="evidence" value="ECO:0007669"/>
    <property type="project" value="UniProtKB-ARBA"/>
</dbReference>
<dbReference type="Pfam" id="PF13193">
    <property type="entry name" value="AMP-binding_C"/>
    <property type="match status" value="2"/>
</dbReference>
<dbReference type="InterPro" id="IPR009081">
    <property type="entry name" value="PP-bd_ACP"/>
</dbReference>
<dbReference type="FunFam" id="2.30.38.10:FF:000001">
    <property type="entry name" value="Non-ribosomal peptide synthetase PvdI"/>
    <property type="match status" value="2"/>
</dbReference>
<dbReference type="EMBL" id="JACEIQ010000042">
    <property type="protein sequence ID" value="MBA4496529.1"/>
    <property type="molecule type" value="Genomic_DNA"/>
</dbReference>
<evidence type="ECO:0000313" key="10">
    <source>
        <dbReference type="Proteomes" id="UP000535491"/>
    </source>
</evidence>
<dbReference type="GO" id="GO:0044550">
    <property type="term" value="P:secondary metabolite biosynthetic process"/>
    <property type="evidence" value="ECO:0007669"/>
    <property type="project" value="UniProtKB-ARBA"/>
</dbReference>
<dbReference type="SUPFAM" id="SSF56801">
    <property type="entry name" value="Acetyl-CoA synthetase-like"/>
    <property type="match status" value="2"/>
</dbReference>
<dbReference type="Gene3D" id="2.30.38.10">
    <property type="entry name" value="Luciferase, Domain 3"/>
    <property type="match status" value="1"/>
</dbReference>
<dbReference type="FunFam" id="3.30.559.30:FF:000001">
    <property type="entry name" value="Non-ribosomal peptide synthetase"/>
    <property type="match status" value="1"/>
</dbReference>
<dbReference type="FunFam" id="3.40.50.12780:FF:000012">
    <property type="entry name" value="Non-ribosomal peptide synthetase"/>
    <property type="match status" value="1"/>
</dbReference>
<evidence type="ECO:0000313" key="9">
    <source>
        <dbReference type="EMBL" id="MBA4496529.1"/>
    </source>
</evidence>
<dbReference type="PROSITE" id="PS00012">
    <property type="entry name" value="PHOSPHOPANTETHEINE"/>
    <property type="match status" value="2"/>
</dbReference>
<dbReference type="Proteomes" id="UP000535491">
    <property type="component" value="Unassembled WGS sequence"/>
</dbReference>
<dbReference type="InterPro" id="IPR020806">
    <property type="entry name" value="PKS_PP-bd"/>
</dbReference>
<dbReference type="CDD" id="cd19534">
    <property type="entry name" value="E_NRPS"/>
    <property type="match status" value="1"/>
</dbReference>
<dbReference type="RefSeq" id="WP_181755033.1">
    <property type="nucleotide sequence ID" value="NZ_JACEIQ010000042.1"/>
</dbReference>
<dbReference type="SUPFAM" id="SSF47336">
    <property type="entry name" value="ACP-like"/>
    <property type="match status" value="2"/>
</dbReference>
<dbReference type="NCBIfam" id="TIGR01733">
    <property type="entry name" value="AA-adenyl-dom"/>
    <property type="match status" value="1"/>
</dbReference>
<feature type="domain" description="Carrier" evidence="8">
    <location>
        <begin position="1245"/>
        <end position="1319"/>
    </location>
</feature>
<dbReference type="InterPro" id="IPR010060">
    <property type="entry name" value="NRPS_synth"/>
</dbReference>
<dbReference type="InterPro" id="IPR010071">
    <property type="entry name" value="AA_adenyl_dom"/>
</dbReference>
<dbReference type="Gene3D" id="1.10.1200.10">
    <property type="entry name" value="ACP-like"/>
    <property type="match status" value="1"/>
</dbReference>
<evidence type="ECO:0000256" key="4">
    <source>
        <dbReference type="ARBA" id="ARBA00022553"/>
    </source>
</evidence>
<keyword evidence="7" id="KW-0045">Antibiotic biosynthesis</keyword>
<keyword evidence="3" id="KW-0596">Phosphopantetheine</keyword>
<dbReference type="InterPro" id="IPR045851">
    <property type="entry name" value="AMP-bd_C_sf"/>
</dbReference>
<feature type="non-terminal residue" evidence="9">
    <location>
        <position position="1"/>
    </location>
</feature>